<evidence type="ECO:0008006" key="4">
    <source>
        <dbReference type="Google" id="ProtNLM"/>
    </source>
</evidence>
<accession>A0A285TYI5</accession>
<evidence type="ECO:0000313" key="3">
    <source>
        <dbReference type="Proteomes" id="UP000219068"/>
    </source>
</evidence>
<dbReference type="AlphaFoldDB" id="A0A285TYI5"/>
<dbReference type="GO" id="GO:0016020">
    <property type="term" value="C:membrane"/>
    <property type="evidence" value="ECO:0007669"/>
    <property type="project" value="InterPro"/>
</dbReference>
<evidence type="ECO:0000313" key="2">
    <source>
        <dbReference type="EMBL" id="SOC30921.1"/>
    </source>
</evidence>
<reference evidence="2 3" key="1">
    <citation type="submission" date="2017-08" db="EMBL/GenBank/DDBJ databases">
        <authorList>
            <person name="de Groot N.N."/>
        </authorList>
    </citation>
    <scope>NUCLEOTIDE SEQUENCE [LARGE SCALE GENOMIC DNA]</scope>
    <source>
        <strain evidence="2 3">USBA 78</strain>
    </source>
</reference>
<protein>
    <recommendedName>
        <fullName evidence="4">Dystroglycan-type cadherin-like domain-containing protein</fullName>
    </recommendedName>
</protein>
<gene>
    <name evidence="2" type="ORF">SAMN05428964_11114</name>
</gene>
<dbReference type="SUPFAM" id="SSF49313">
    <property type="entry name" value="Cadherin-like"/>
    <property type="match status" value="1"/>
</dbReference>
<organism evidence="2 3">
    <name type="scientific">Thalassospira xiamenensis</name>
    <dbReference type="NCBI Taxonomy" id="220697"/>
    <lineage>
        <taxon>Bacteria</taxon>
        <taxon>Pseudomonadati</taxon>
        <taxon>Pseudomonadota</taxon>
        <taxon>Alphaproteobacteria</taxon>
        <taxon>Rhodospirillales</taxon>
        <taxon>Thalassospiraceae</taxon>
        <taxon>Thalassospira</taxon>
    </lineage>
</organism>
<sequence length="333" mass="36064">MLSHRFFLLALMSIYLTVGANTSVVAQTYQFRHYMGSVFTSGAGEEENGPSILTSMLPNGVLNQQYSAQVEAVSGDGSELTFLSSDKPSWMSIHPVSDAIVELSGIPLVTGTSSFSVTVTDNRSKFDSALFNISILHSPCSEVVSIGDLCEDGLIYVGTYAFTGGSYKYFMARDNFAPMAWYTSADSTRYQALGAELGPPLFDFGAGEIYQNSQDGFQAQIIMDSYSAEYPSQTSPSAIDTCGTLITQGYDDWFLPSEVLMKRLLTLSEAVLTSEPYNLVPGDTGGYHTSTLTSSTETSVSFAKVNTNQNPGLIISTPSIQLESVRCFRRMPA</sequence>
<dbReference type="Gene3D" id="2.60.40.10">
    <property type="entry name" value="Immunoglobulins"/>
    <property type="match status" value="1"/>
</dbReference>
<dbReference type="InterPro" id="IPR015919">
    <property type="entry name" value="Cadherin-like_sf"/>
</dbReference>
<proteinExistence type="predicted"/>
<feature type="signal peptide" evidence="1">
    <location>
        <begin position="1"/>
        <end position="20"/>
    </location>
</feature>
<dbReference type="RefSeq" id="WP_097053738.1">
    <property type="nucleotide sequence ID" value="NZ_OBMM01000011.1"/>
</dbReference>
<name>A0A285TYI5_9PROT</name>
<feature type="chain" id="PRO_5012131464" description="Dystroglycan-type cadherin-like domain-containing protein" evidence="1">
    <location>
        <begin position="21"/>
        <end position="333"/>
    </location>
</feature>
<dbReference type="InterPro" id="IPR013783">
    <property type="entry name" value="Ig-like_fold"/>
</dbReference>
<dbReference type="GO" id="GO:0005509">
    <property type="term" value="F:calcium ion binding"/>
    <property type="evidence" value="ECO:0007669"/>
    <property type="project" value="InterPro"/>
</dbReference>
<dbReference type="Proteomes" id="UP000219068">
    <property type="component" value="Unassembled WGS sequence"/>
</dbReference>
<dbReference type="EMBL" id="OBMM01000011">
    <property type="protein sequence ID" value="SOC30921.1"/>
    <property type="molecule type" value="Genomic_DNA"/>
</dbReference>
<keyword evidence="1" id="KW-0732">Signal</keyword>
<evidence type="ECO:0000256" key="1">
    <source>
        <dbReference type="SAM" id="SignalP"/>
    </source>
</evidence>